<keyword evidence="3" id="KW-1185">Reference proteome</keyword>
<feature type="transmembrane region" description="Helical" evidence="1">
    <location>
        <begin position="7"/>
        <end position="25"/>
    </location>
</feature>
<protein>
    <submittedName>
        <fullName evidence="2">Uncharacterized protein</fullName>
    </submittedName>
</protein>
<proteinExistence type="predicted"/>
<keyword evidence="1" id="KW-0812">Transmembrane</keyword>
<feature type="transmembrane region" description="Helical" evidence="1">
    <location>
        <begin position="31"/>
        <end position="50"/>
    </location>
</feature>
<accession>A0A1H9TXI4</accession>
<dbReference type="AlphaFoldDB" id="A0A1H9TXI4"/>
<keyword evidence="1" id="KW-0472">Membrane</keyword>
<gene>
    <name evidence="2" type="ORF">SAMN05216188_119149</name>
</gene>
<dbReference type="Proteomes" id="UP000199352">
    <property type="component" value="Unassembled WGS sequence"/>
</dbReference>
<evidence type="ECO:0000313" key="2">
    <source>
        <dbReference type="EMBL" id="SES02100.1"/>
    </source>
</evidence>
<feature type="transmembrane region" description="Helical" evidence="1">
    <location>
        <begin position="153"/>
        <end position="173"/>
    </location>
</feature>
<reference evidence="3" key="1">
    <citation type="submission" date="2016-10" db="EMBL/GenBank/DDBJ databases">
        <authorList>
            <person name="Varghese N."/>
            <person name="Submissions S."/>
        </authorList>
    </citation>
    <scope>NUCLEOTIDE SEQUENCE [LARGE SCALE GENOMIC DNA]</scope>
    <source>
        <strain evidence="3">CGMCC 4.3525</strain>
    </source>
</reference>
<keyword evidence="1" id="KW-1133">Transmembrane helix</keyword>
<feature type="transmembrane region" description="Helical" evidence="1">
    <location>
        <begin position="106"/>
        <end position="132"/>
    </location>
</feature>
<feature type="transmembrane region" description="Helical" evidence="1">
    <location>
        <begin position="179"/>
        <end position="202"/>
    </location>
</feature>
<dbReference type="EMBL" id="FOFR01000019">
    <property type="protein sequence ID" value="SES02100.1"/>
    <property type="molecule type" value="Genomic_DNA"/>
</dbReference>
<feature type="transmembrane region" description="Helical" evidence="1">
    <location>
        <begin position="81"/>
        <end position="100"/>
    </location>
</feature>
<evidence type="ECO:0000256" key="1">
    <source>
        <dbReference type="SAM" id="Phobius"/>
    </source>
</evidence>
<evidence type="ECO:0000313" key="3">
    <source>
        <dbReference type="Proteomes" id="UP000199352"/>
    </source>
</evidence>
<sequence length="213" mass="22304">MLRGVGGLLLGLGGLALLLGVLMLLDAPVAHAMGLAGPAVVVGALGWGLLRASRRLSPIPATLVREWRGAGDRWHLHVKPIVVRLGMALFGGGFIAIGVFSGQRQAVSLACVALGGWFLGLVVIVLGTDLWLYRNRSPATDEADAPRRFNTPVWALAVLSAAAGAVVLAAGVLDLRSGGGWSMFLSGLLIAGWGVSLLLSLIRRTLRKRAPRR</sequence>
<name>A0A1H9TXI4_9PSEU</name>
<organism evidence="2 3">
    <name type="scientific">Lentzea xinjiangensis</name>
    <dbReference type="NCBI Taxonomy" id="402600"/>
    <lineage>
        <taxon>Bacteria</taxon>
        <taxon>Bacillati</taxon>
        <taxon>Actinomycetota</taxon>
        <taxon>Actinomycetes</taxon>
        <taxon>Pseudonocardiales</taxon>
        <taxon>Pseudonocardiaceae</taxon>
        <taxon>Lentzea</taxon>
    </lineage>
</organism>